<name>A0A7J7LI59_9MAGN</name>
<gene>
    <name evidence="3" type="ORF">GIB67_012087</name>
</gene>
<dbReference type="EMBL" id="JACGCM010002271">
    <property type="protein sequence ID" value="KAF6142238.1"/>
    <property type="molecule type" value="Genomic_DNA"/>
</dbReference>
<evidence type="ECO:0000259" key="1">
    <source>
        <dbReference type="Pfam" id="PF25282"/>
    </source>
</evidence>
<dbReference type="AlphaFoldDB" id="A0A7J7LI59"/>
<dbReference type="InterPro" id="IPR057354">
    <property type="entry name" value="POTRA1_3_Toc75"/>
</dbReference>
<feature type="domain" description="Toc75-like POTRA" evidence="1">
    <location>
        <begin position="14"/>
        <end position="84"/>
    </location>
</feature>
<dbReference type="GO" id="GO:0009707">
    <property type="term" value="C:chloroplast outer membrane"/>
    <property type="evidence" value="ECO:0007669"/>
    <property type="project" value="TreeGrafter"/>
</dbReference>
<dbReference type="Proteomes" id="UP000541444">
    <property type="component" value="Unassembled WGS sequence"/>
</dbReference>
<dbReference type="GO" id="GO:0009658">
    <property type="term" value="P:chloroplast organization"/>
    <property type="evidence" value="ECO:0007669"/>
    <property type="project" value="TreeGrafter"/>
</dbReference>
<dbReference type="Pfam" id="PF25282">
    <property type="entry name" value="POTRA1_3_Toc75"/>
    <property type="match status" value="1"/>
</dbReference>
<comment type="caution">
    <text evidence="3">The sequence shown here is derived from an EMBL/GenBank/DDBJ whole genome shotgun (WGS) entry which is preliminary data.</text>
</comment>
<dbReference type="PANTHER" id="PTHR12815">
    <property type="entry name" value="SORTING AND ASSEMBLY MACHINERY SAMM50 PROTEIN FAMILY MEMBER"/>
    <property type="match status" value="1"/>
</dbReference>
<sequence>MCGRRRLGTRSEMFQDKLGNICEGYTDFAVIRRELPKQLRQEHAFNIEAGKQALRNINLFDLFSNIEVNPRPGDKNDGGIIIELIELEQKTAEVSTEWSIVPGRQGRPTLASIQPSETFKFEYVHPYVDGVYNPRNRTFRSSAFNSCKLSPVFTGDSETEEVPPIWVDWASVKANFTENFIRHSKFTYGLVAENITTLDENSNISQNGQWQLPNEGISADGPPTTLCETGVDQMVFGHANITRDNTKVPVLQPPPASNDPNTHVYSFAKHGNDLRSSKDVKGNPTVFYRRLGHGSSHGVGVKLGLVCAEYAIDHDAGTGAAFLRDTGLLKDSMHIAVEEKQAIFMTSNRAVNSKIQHSAATTSKIFHEVLDAMMIFQKEMTVPPKFDQPPGEITHNKALREGSFKGAVGAIDGTLISASIAEDDKTPYRGRGGGECFQNVMAIYDY</sequence>
<proteinExistence type="predicted"/>
<dbReference type="GO" id="GO:0045037">
    <property type="term" value="P:protein import into chloroplast stroma"/>
    <property type="evidence" value="ECO:0007669"/>
    <property type="project" value="TreeGrafter"/>
</dbReference>
<feature type="domain" description="DUF8040" evidence="2">
    <location>
        <begin position="322"/>
        <end position="374"/>
    </location>
</feature>
<keyword evidence="4" id="KW-1185">Reference proteome</keyword>
<evidence type="ECO:0000313" key="4">
    <source>
        <dbReference type="Proteomes" id="UP000541444"/>
    </source>
</evidence>
<evidence type="ECO:0000313" key="3">
    <source>
        <dbReference type="EMBL" id="KAF6142238.1"/>
    </source>
</evidence>
<dbReference type="InterPro" id="IPR058353">
    <property type="entry name" value="DUF8040"/>
</dbReference>
<reference evidence="3 4" key="1">
    <citation type="journal article" date="2020" name="IScience">
        <title>Genome Sequencing of the Endangered Kingdonia uniflora (Circaeasteraceae, Ranunculales) Reveals Potential Mechanisms of Evolutionary Specialization.</title>
        <authorList>
            <person name="Sun Y."/>
            <person name="Deng T."/>
            <person name="Zhang A."/>
            <person name="Moore M.J."/>
            <person name="Landis J.B."/>
            <person name="Lin N."/>
            <person name="Zhang H."/>
            <person name="Zhang X."/>
            <person name="Huang J."/>
            <person name="Zhang X."/>
            <person name="Sun H."/>
            <person name="Wang H."/>
        </authorList>
    </citation>
    <scope>NUCLEOTIDE SEQUENCE [LARGE SCALE GENOMIC DNA]</scope>
    <source>
        <strain evidence="3">TB1705</strain>
        <tissue evidence="3">Leaf</tissue>
    </source>
</reference>
<dbReference type="Pfam" id="PF26138">
    <property type="entry name" value="DUF8040"/>
    <property type="match status" value="1"/>
</dbReference>
<evidence type="ECO:0000259" key="2">
    <source>
        <dbReference type="Pfam" id="PF26138"/>
    </source>
</evidence>
<dbReference type="InterPro" id="IPR039910">
    <property type="entry name" value="D15-like"/>
</dbReference>
<dbReference type="Gene3D" id="3.10.20.310">
    <property type="entry name" value="membrane protein fhac"/>
    <property type="match status" value="1"/>
</dbReference>
<dbReference type="OrthoDB" id="1161695at2759"/>
<protein>
    <submittedName>
        <fullName evidence="3">Uncharacterized protein</fullName>
    </submittedName>
</protein>
<organism evidence="3 4">
    <name type="scientific">Kingdonia uniflora</name>
    <dbReference type="NCBI Taxonomy" id="39325"/>
    <lineage>
        <taxon>Eukaryota</taxon>
        <taxon>Viridiplantae</taxon>
        <taxon>Streptophyta</taxon>
        <taxon>Embryophyta</taxon>
        <taxon>Tracheophyta</taxon>
        <taxon>Spermatophyta</taxon>
        <taxon>Magnoliopsida</taxon>
        <taxon>Ranunculales</taxon>
        <taxon>Circaeasteraceae</taxon>
        <taxon>Kingdonia</taxon>
    </lineage>
</organism>
<accession>A0A7J7LI59</accession>
<dbReference type="PANTHER" id="PTHR12815:SF42">
    <property type="entry name" value="BACTERIAL SURFACE ANTIGEN (D15) DOMAIN-CONTAINING PROTEIN"/>
    <property type="match status" value="1"/>
</dbReference>